<dbReference type="Proteomes" id="UP000177943">
    <property type="component" value="Unassembled WGS sequence"/>
</dbReference>
<proteinExistence type="predicted"/>
<dbReference type="SUPFAM" id="SSF47598">
    <property type="entry name" value="Ribbon-helix-helix"/>
    <property type="match status" value="1"/>
</dbReference>
<evidence type="ECO:0000256" key="1">
    <source>
        <dbReference type="ARBA" id="ARBA00022649"/>
    </source>
</evidence>
<dbReference type="EMBL" id="MHRP01000032">
    <property type="protein sequence ID" value="OHA26353.1"/>
    <property type="molecule type" value="Genomic_DNA"/>
</dbReference>
<keyword evidence="1" id="KW-1277">Toxin-antitoxin system</keyword>
<name>A0A1G2MR71_9BACT</name>
<reference evidence="2 3" key="1">
    <citation type="journal article" date="2016" name="Nat. Commun.">
        <title>Thousands of microbial genomes shed light on interconnected biogeochemical processes in an aquifer system.</title>
        <authorList>
            <person name="Anantharaman K."/>
            <person name="Brown C.T."/>
            <person name="Hug L.A."/>
            <person name="Sharon I."/>
            <person name="Castelle C.J."/>
            <person name="Probst A.J."/>
            <person name="Thomas B.C."/>
            <person name="Singh A."/>
            <person name="Wilkins M.J."/>
            <person name="Karaoz U."/>
            <person name="Brodie E.L."/>
            <person name="Williams K.H."/>
            <person name="Hubbard S.S."/>
            <person name="Banfield J.F."/>
        </authorList>
    </citation>
    <scope>NUCLEOTIDE SEQUENCE [LARGE SCALE GENOMIC DNA]</scope>
</reference>
<dbReference type="InterPro" id="IPR022789">
    <property type="entry name" value="ParD"/>
</dbReference>
<dbReference type="InterPro" id="IPR010985">
    <property type="entry name" value="Ribbon_hlx_hlx"/>
</dbReference>
<dbReference type="GO" id="GO:0006355">
    <property type="term" value="P:regulation of DNA-templated transcription"/>
    <property type="evidence" value="ECO:0007669"/>
    <property type="project" value="InterPro"/>
</dbReference>
<organism evidence="2 3">
    <name type="scientific">Candidatus Taylorbacteria bacterium RIFCSPHIGHO2_02_FULL_45_35</name>
    <dbReference type="NCBI Taxonomy" id="1802311"/>
    <lineage>
        <taxon>Bacteria</taxon>
        <taxon>Candidatus Tayloriibacteriota</taxon>
    </lineage>
</organism>
<evidence type="ECO:0000313" key="3">
    <source>
        <dbReference type="Proteomes" id="UP000177943"/>
    </source>
</evidence>
<accession>A0A1G2MR71</accession>
<dbReference type="AlphaFoldDB" id="A0A1G2MR71"/>
<dbReference type="Pfam" id="PF03693">
    <property type="entry name" value="ParD_antitoxin"/>
    <property type="match status" value="1"/>
</dbReference>
<comment type="caution">
    <text evidence="2">The sequence shown here is derived from an EMBL/GenBank/DDBJ whole genome shotgun (WGS) entry which is preliminary data.</text>
</comment>
<evidence type="ECO:0008006" key="4">
    <source>
        <dbReference type="Google" id="ProtNLM"/>
    </source>
</evidence>
<evidence type="ECO:0000313" key="2">
    <source>
        <dbReference type="EMBL" id="OHA26353.1"/>
    </source>
</evidence>
<dbReference type="InterPro" id="IPR038296">
    <property type="entry name" value="ParD_sf"/>
</dbReference>
<sequence>MSTLSIPVPPHLEEFIKQQIKQGKSSNKAAVVRRALQLLSEEEAVNTVLKAQKEPTLRGNLRELAKKLR</sequence>
<protein>
    <recommendedName>
        <fullName evidence="4">Ribbon-helix-helix protein CopG domain-containing protein</fullName>
    </recommendedName>
</protein>
<gene>
    <name evidence="2" type="ORF">A3D56_03690</name>
</gene>
<dbReference type="Gene3D" id="6.10.10.120">
    <property type="entry name" value="Antitoxin ParD1-like"/>
    <property type="match status" value="1"/>
</dbReference>